<proteinExistence type="predicted"/>
<evidence type="ECO:0000313" key="3">
    <source>
        <dbReference type="Proteomes" id="UP000253226"/>
    </source>
</evidence>
<evidence type="ECO:0000256" key="1">
    <source>
        <dbReference type="ARBA" id="ARBA00022679"/>
    </source>
</evidence>
<dbReference type="Proteomes" id="UP000253226">
    <property type="component" value="Unassembled WGS sequence"/>
</dbReference>
<dbReference type="InterPro" id="IPR026634">
    <property type="entry name" value="TPST-like"/>
</dbReference>
<dbReference type="PANTHER" id="PTHR12788">
    <property type="entry name" value="PROTEIN-TYROSINE SULFOTRANSFERASE 2"/>
    <property type="match status" value="1"/>
</dbReference>
<dbReference type="Gene3D" id="1.25.40.10">
    <property type="entry name" value="Tetratricopeptide repeat domain"/>
    <property type="match status" value="1"/>
</dbReference>
<evidence type="ECO:0000313" key="2">
    <source>
        <dbReference type="EMBL" id="RCK31709.1"/>
    </source>
</evidence>
<dbReference type="SUPFAM" id="SSF48452">
    <property type="entry name" value="TPR-like"/>
    <property type="match status" value="1"/>
</dbReference>
<dbReference type="PANTHER" id="PTHR12788:SF10">
    <property type="entry name" value="PROTEIN-TYROSINE SULFOTRANSFERASE"/>
    <property type="match status" value="1"/>
</dbReference>
<reference evidence="2 3" key="1">
    <citation type="submission" date="2014-07" db="EMBL/GenBank/DDBJ databases">
        <title>Draft genome sequence of Thalassospira profundimaris 35.</title>
        <authorList>
            <person name="Lai Q."/>
            <person name="Shao Z."/>
        </authorList>
    </citation>
    <scope>NUCLEOTIDE SEQUENCE [LARGE SCALE GENOMIC DNA]</scope>
    <source>
        <strain evidence="2 3">35</strain>
    </source>
</reference>
<dbReference type="InterPro" id="IPR027417">
    <property type="entry name" value="P-loop_NTPase"/>
</dbReference>
<dbReference type="AlphaFoldDB" id="A0A367W1G4"/>
<dbReference type="GO" id="GO:0008476">
    <property type="term" value="F:protein-tyrosine sulfotransferase activity"/>
    <property type="evidence" value="ECO:0007669"/>
    <property type="project" value="InterPro"/>
</dbReference>
<gene>
    <name evidence="2" type="ORF">TH19_20750</name>
</gene>
<dbReference type="Pfam" id="PF14559">
    <property type="entry name" value="TPR_19"/>
    <property type="match status" value="1"/>
</dbReference>
<sequence>MTQLKTDIAADLKKAMSAGDFETAAKVGVRILRTHPKRADIQIMTAVSELQGKNPSAAGPRLIKLFRAVPRNDKLFDAVVQNLRQYSQITNDFSSVESVIEERLNAAPQEYVFAYLLGDTIFQRVIAVSPGKCVDSRLSLAVEVLQRIPESSKFFNDVQKLIANIHLHQETYDIALEVLEKALVREPGNLDLRVFLTSCYAMAGKVEQAVKSSLAVISEQPEYSAQPYVVISFMRPQAMPESSVASLEAILANPRSDGATKYKAYFALAKIAETDGDMQRAFACYEKGHAANRLARPFDMHQELGQMQVLEDTVRKYAFQSDVAFEAKDADAAGPKPIFIVGMPRSGTTLTERILGAHPDVYAAGEVGDFAKAVAEVVGRGTMTEQLMRLDKKAIRKIRLKYLAALNAYAPEKRFVTNKTPANFLRLEMIRRVFPDAPIIHTHRHPLATCLSIYTTPFAVPMRYADDLGQLADYYRAYVSLMKVFFETDQAGKLYDLTYEDLIADPETVAKDYLAHCGLDWRPECLEFYKTDQTAATASMIQVRRPIFKDSLGKWQRFEPYIGPLAELADGSDDNMANAAQKSSRKAVAA</sequence>
<dbReference type="OrthoDB" id="9800698at2"/>
<accession>A0A367W1G4</accession>
<dbReference type="Gene3D" id="3.40.50.300">
    <property type="entry name" value="P-loop containing nucleotide triphosphate hydrolases"/>
    <property type="match status" value="1"/>
</dbReference>
<protein>
    <submittedName>
        <fullName evidence="2">Uncharacterized protein</fullName>
    </submittedName>
</protein>
<dbReference type="InterPro" id="IPR011990">
    <property type="entry name" value="TPR-like_helical_dom_sf"/>
</dbReference>
<dbReference type="SUPFAM" id="SSF52540">
    <property type="entry name" value="P-loop containing nucleoside triphosphate hydrolases"/>
    <property type="match status" value="1"/>
</dbReference>
<dbReference type="EMBL" id="JPWF01000019">
    <property type="protein sequence ID" value="RCK31709.1"/>
    <property type="molecule type" value="Genomic_DNA"/>
</dbReference>
<organism evidence="2 3">
    <name type="scientific">Thalassospira profundimaris</name>
    <dbReference type="NCBI Taxonomy" id="502049"/>
    <lineage>
        <taxon>Bacteria</taxon>
        <taxon>Pseudomonadati</taxon>
        <taxon>Pseudomonadota</taxon>
        <taxon>Alphaproteobacteria</taxon>
        <taxon>Rhodospirillales</taxon>
        <taxon>Thalassospiraceae</taxon>
        <taxon>Thalassospira</taxon>
    </lineage>
</organism>
<comment type="caution">
    <text evidence="2">The sequence shown here is derived from an EMBL/GenBank/DDBJ whole genome shotgun (WGS) entry which is preliminary data.</text>
</comment>
<dbReference type="RefSeq" id="WP_114104145.1">
    <property type="nucleotide sequence ID" value="NZ_JPWF01000019.1"/>
</dbReference>
<keyword evidence="1" id="KW-0808">Transferase</keyword>
<dbReference type="Pfam" id="PF13469">
    <property type="entry name" value="Sulfotransfer_3"/>
    <property type="match status" value="1"/>
</dbReference>
<name>A0A367W1G4_9PROT</name>